<feature type="chain" id="PRO_5045660885" description="Oxidoreductase molybdopterin-binding domain-containing protein" evidence="1">
    <location>
        <begin position="25"/>
        <end position="157"/>
    </location>
</feature>
<dbReference type="Gene3D" id="3.90.420.10">
    <property type="entry name" value="Oxidoreductase, molybdopterin-binding domain"/>
    <property type="match status" value="1"/>
</dbReference>
<keyword evidence="2" id="KW-0614">Plasmid</keyword>
<gene>
    <name evidence="2" type="ORF">DSM109990_03421</name>
</gene>
<geneLocation type="plasmid" evidence="2 3">
    <name>pDSM109990_a</name>
</geneLocation>
<proteinExistence type="predicted"/>
<dbReference type="Proteomes" id="UP000831019">
    <property type="component" value="Plasmid pDSM109990_a"/>
</dbReference>
<feature type="signal peptide" evidence="1">
    <location>
        <begin position="1"/>
        <end position="24"/>
    </location>
</feature>
<reference evidence="3" key="1">
    <citation type="journal article" date="2022" name="Microorganisms">
        <title>Beyond the ABCs#Discovery of Three New Plasmid Types in Rhodobacterales (RepQ, RepY, RepW).</title>
        <authorList>
            <person name="Freese H.M."/>
            <person name="Ringel V."/>
            <person name="Overmann J."/>
            <person name="Petersen J."/>
        </authorList>
    </citation>
    <scope>NUCLEOTIDE SEQUENCE [LARGE SCALE GENOMIC DNA]</scope>
    <source>
        <strain evidence="3">DSM 109990</strain>
        <plasmid evidence="3">pDSM109990_a</plasmid>
    </source>
</reference>
<dbReference type="InterPro" id="IPR036374">
    <property type="entry name" value="OxRdtase_Mopterin-bd_sf"/>
</dbReference>
<evidence type="ECO:0000313" key="3">
    <source>
        <dbReference type="Proteomes" id="UP000831019"/>
    </source>
</evidence>
<organism evidence="2 3">
    <name type="scientific">Sulfitobacter dubius</name>
    <dbReference type="NCBI Taxonomy" id="218673"/>
    <lineage>
        <taxon>Bacteria</taxon>
        <taxon>Pseudomonadati</taxon>
        <taxon>Pseudomonadota</taxon>
        <taxon>Alphaproteobacteria</taxon>
        <taxon>Rhodobacterales</taxon>
        <taxon>Roseobacteraceae</taxon>
        <taxon>Sulfitobacter</taxon>
    </lineage>
</organism>
<evidence type="ECO:0008006" key="4">
    <source>
        <dbReference type="Google" id="ProtNLM"/>
    </source>
</evidence>
<dbReference type="EMBL" id="CP085145">
    <property type="protein sequence ID" value="UOA16537.1"/>
    <property type="molecule type" value="Genomic_DNA"/>
</dbReference>
<dbReference type="SUPFAM" id="SSF56524">
    <property type="entry name" value="Oxidoreductase molybdopterin-binding domain"/>
    <property type="match status" value="1"/>
</dbReference>
<name>A0ABY3ZQL5_9RHOB</name>
<dbReference type="RefSeq" id="WP_243263518.1">
    <property type="nucleotide sequence ID" value="NZ_CP085145.1"/>
</dbReference>
<keyword evidence="1" id="KW-0732">Signal</keyword>
<evidence type="ECO:0000313" key="2">
    <source>
        <dbReference type="EMBL" id="UOA16537.1"/>
    </source>
</evidence>
<protein>
    <recommendedName>
        <fullName evidence="4">Oxidoreductase molybdopterin-binding domain-containing protein</fullName>
    </recommendedName>
</protein>
<accession>A0ABY3ZQL5</accession>
<sequence length="157" mass="17649">MRMQKLSGSAFAAFLLTLPSFGFAQAILTISTPEQSASFTLEELLEMPQTTVVTKNDYVDHPAAFQGPLLRAILETFEIDRHADLNMIALNDFNSTVPAADAFDYDVILAVLRDGEGMTVRNKGPIWVIYPMDEHPELRDDAYNNRLVWQLKEISVE</sequence>
<keyword evidence="3" id="KW-1185">Reference proteome</keyword>
<evidence type="ECO:0000256" key="1">
    <source>
        <dbReference type="SAM" id="SignalP"/>
    </source>
</evidence>